<comment type="caution">
    <text evidence="1">The sequence shown here is derived from an EMBL/GenBank/DDBJ whole genome shotgun (WGS) entry which is preliminary data.</text>
</comment>
<dbReference type="EMBL" id="CAJVQB010009624">
    <property type="protein sequence ID" value="CAG8732071.1"/>
    <property type="molecule type" value="Genomic_DNA"/>
</dbReference>
<dbReference type="PANTHER" id="PTHR18901:SF38">
    <property type="entry name" value="PSEUDOURIDINE-5'-PHOSPHATASE"/>
    <property type="match status" value="1"/>
</dbReference>
<dbReference type="Proteomes" id="UP000789901">
    <property type="component" value="Unassembled WGS sequence"/>
</dbReference>
<keyword evidence="2" id="KW-1185">Reference proteome</keyword>
<dbReference type="InterPro" id="IPR023214">
    <property type="entry name" value="HAD_sf"/>
</dbReference>
<proteinExistence type="predicted"/>
<sequence length="230" mass="26601">MNFCAKYAAIFDYNGIIGDTEPIYMSAISKICQEFGFFDYDLECHCSQIGCNLEQSNQVLIDLIKSKTNPKVDPRHFSEVRLRHKPDFSYVGLIPGVKEIVESYKRADWDLYIASNSSCDEFMQKTLNNSNKEMCNLIKNNFNLQNIVCGDDHGVIDKGKYGFIKEKISLKPKDCLVFEDSFHGASFAKAFDFNVVWVQDQRMKAIYDKEYFHLYDNFVIVNSLSEYITK</sequence>
<dbReference type="SUPFAM" id="SSF56784">
    <property type="entry name" value="HAD-like"/>
    <property type="match status" value="1"/>
</dbReference>
<dbReference type="InterPro" id="IPR036412">
    <property type="entry name" value="HAD-like_sf"/>
</dbReference>
<evidence type="ECO:0000313" key="2">
    <source>
        <dbReference type="Proteomes" id="UP000789901"/>
    </source>
</evidence>
<dbReference type="PANTHER" id="PTHR18901">
    <property type="entry name" value="2-DEOXYGLUCOSE-6-PHOSPHATE PHOSPHATASE 2"/>
    <property type="match status" value="1"/>
</dbReference>
<organism evidence="1 2">
    <name type="scientific">Gigaspora margarita</name>
    <dbReference type="NCBI Taxonomy" id="4874"/>
    <lineage>
        <taxon>Eukaryota</taxon>
        <taxon>Fungi</taxon>
        <taxon>Fungi incertae sedis</taxon>
        <taxon>Mucoromycota</taxon>
        <taxon>Glomeromycotina</taxon>
        <taxon>Glomeromycetes</taxon>
        <taxon>Diversisporales</taxon>
        <taxon>Gigasporaceae</taxon>
        <taxon>Gigaspora</taxon>
    </lineage>
</organism>
<gene>
    <name evidence="1" type="ORF">GMARGA_LOCUS14489</name>
</gene>
<protein>
    <submittedName>
        <fullName evidence="1">1610_t:CDS:1</fullName>
    </submittedName>
</protein>
<dbReference type="Gene3D" id="1.10.150.240">
    <property type="entry name" value="Putative phosphatase, domain 2"/>
    <property type="match status" value="1"/>
</dbReference>
<dbReference type="Gene3D" id="3.40.50.1000">
    <property type="entry name" value="HAD superfamily/HAD-like"/>
    <property type="match status" value="1"/>
</dbReference>
<reference evidence="1 2" key="1">
    <citation type="submission" date="2021-06" db="EMBL/GenBank/DDBJ databases">
        <authorList>
            <person name="Kallberg Y."/>
            <person name="Tangrot J."/>
            <person name="Rosling A."/>
        </authorList>
    </citation>
    <scope>NUCLEOTIDE SEQUENCE [LARGE SCALE GENOMIC DNA]</scope>
    <source>
        <strain evidence="1 2">120-4 pot B 10/14</strain>
    </source>
</reference>
<evidence type="ECO:0000313" key="1">
    <source>
        <dbReference type="EMBL" id="CAG8732071.1"/>
    </source>
</evidence>
<dbReference type="Pfam" id="PF13419">
    <property type="entry name" value="HAD_2"/>
    <property type="match status" value="1"/>
</dbReference>
<dbReference type="InterPro" id="IPR023198">
    <property type="entry name" value="PGP-like_dom2"/>
</dbReference>
<accession>A0ABN7V521</accession>
<dbReference type="InterPro" id="IPR041492">
    <property type="entry name" value="HAD_2"/>
</dbReference>
<name>A0ABN7V521_GIGMA</name>